<feature type="region of interest" description="Disordered" evidence="5">
    <location>
        <begin position="1"/>
        <end position="23"/>
    </location>
</feature>
<dbReference type="InterPro" id="IPR020846">
    <property type="entry name" value="MFS_dom"/>
</dbReference>
<feature type="transmembrane region" description="Helical" evidence="6">
    <location>
        <begin position="406"/>
        <end position="426"/>
    </location>
</feature>
<dbReference type="InterPro" id="IPR011701">
    <property type="entry name" value="MFS"/>
</dbReference>
<organism evidence="8 9">
    <name type="scientific">Arthrobacter halodurans</name>
    <dbReference type="NCBI Taxonomy" id="516699"/>
    <lineage>
        <taxon>Bacteria</taxon>
        <taxon>Bacillati</taxon>
        <taxon>Actinomycetota</taxon>
        <taxon>Actinomycetes</taxon>
        <taxon>Micrococcales</taxon>
        <taxon>Micrococcaceae</taxon>
        <taxon>Arthrobacter</taxon>
    </lineage>
</organism>
<dbReference type="SUPFAM" id="SSF103473">
    <property type="entry name" value="MFS general substrate transporter"/>
    <property type="match status" value="1"/>
</dbReference>
<dbReference type="PANTHER" id="PTHR23531">
    <property type="entry name" value="QUINOLENE RESISTANCE PROTEIN NORA"/>
    <property type="match status" value="1"/>
</dbReference>
<feature type="transmembrane region" description="Helical" evidence="6">
    <location>
        <begin position="254"/>
        <end position="278"/>
    </location>
</feature>
<dbReference type="EMBL" id="JBHDLJ010000020">
    <property type="protein sequence ID" value="MFB0836283.1"/>
    <property type="molecule type" value="Genomic_DNA"/>
</dbReference>
<evidence type="ECO:0000256" key="1">
    <source>
        <dbReference type="ARBA" id="ARBA00004651"/>
    </source>
</evidence>
<feature type="domain" description="Major facilitator superfamily (MFS) profile" evidence="7">
    <location>
        <begin position="40"/>
        <end position="430"/>
    </location>
</feature>
<dbReference type="Proteomes" id="UP001575652">
    <property type="component" value="Unassembled WGS sequence"/>
</dbReference>
<sequence>MSNDDPRSPVDPAAGSRLADGPTPGHGAAAAAAARLWTPGFVLASVASGLVFFNAHLLLSTFAAQSISRFAVGDATGGLVASIFIVGALVSRVFAGPLMERFPHKAVFAACMAVFVAMPPLHLLIDSLGLTIAARILHGMAFGICSSVAATVAVSRIPRLRVGEGTSHYASSTVIGVAAGALVGLALSRALGFDAVLWLASATSLVSVLLLLAVPADPRAAEGVSTAPTGSAPDGPDAAPPARRGPWARLLEPAVLPIAAVGGLFTIGYASVVTYLGVFADERGLGPGVSFFFLAYAVAVLVSRPWTGPLMDRRGYNPVMLPAFAVFAAGLLLLATATSLPWLLAAAVLVGLGQGNLLSAAQTIAVTRVPRERIGMATSTFFLGIDAGMGFGPMLAGLLVQAHGPATTYLALGLFVLAVGGLYWVVQGRRLGA</sequence>
<evidence type="ECO:0000256" key="6">
    <source>
        <dbReference type="SAM" id="Phobius"/>
    </source>
</evidence>
<evidence type="ECO:0000256" key="2">
    <source>
        <dbReference type="ARBA" id="ARBA00022692"/>
    </source>
</evidence>
<dbReference type="InterPro" id="IPR036259">
    <property type="entry name" value="MFS_trans_sf"/>
</dbReference>
<comment type="caution">
    <text evidence="8">The sequence shown here is derived from an EMBL/GenBank/DDBJ whole genome shotgun (WGS) entry which is preliminary data.</text>
</comment>
<keyword evidence="4 6" id="KW-0472">Membrane</keyword>
<feature type="transmembrane region" description="Helical" evidence="6">
    <location>
        <begin position="195"/>
        <end position="214"/>
    </location>
</feature>
<evidence type="ECO:0000259" key="7">
    <source>
        <dbReference type="PROSITE" id="PS50850"/>
    </source>
</evidence>
<keyword evidence="3 6" id="KW-1133">Transmembrane helix</keyword>
<keyword evidence="2 6" id="KW-0812">Transmembrane</keyword>
<feature type="transmembrane region" description="Helical" evidence="6">
    <location>
        <begin position="106"/>
        <end position="125"/>
    </location>
</feature>
<keyword evidence="9" id="KW-1185">Reference proteome</keyword>
<evidence type="ECO:0000313" key="9">
    <source>
        <dbReference type="Proteomes" id="UP001575652"/>
    </source>
</evidence>
<dbReference type="CDD" id="cd17489">
    <property type="entry name" value="MFS_YfcJ_like"/>
    <property type="match status" value="1"/>
</dbReference>
<dbReference type="PROSITE" id="PS50850">
    <property type="entry name" value="MFS"/>
    <property type="match status" value="1"/>
</dbReference>
<dbReference type="InterPro" id="IPR052714">
    <property type="entry name" value="MFS_Exporter"/>
</dbReference>
<proteinExistence type="predicted"/>
<evidence type="ECO:0000256" key="3">
    <source>
        <dbReference type="ARBA" id="ARBA00022989"/>
    </source>
</evidence>
<dbReference type="PANTHER" id="PTHR23531:SF1">
    <property type="entry name" value="QUINOLENE RESISTANCE PROTEIN NORA"/>
    <property type="match status" value="1"/>
</dbReference>
<feature type="transmembrane region" description="Helical" evidence="6">
    <location>
        <begin position="315"/>
        <end position="334"/>
    </location>
</feature>
<evidence type="ECO:0000313" key="8">
    <source>
        <dbReference type="EMBL" id="MFB0836283.1"/>
    </source>
</evidence>
<feature type="transmembrane region" description="Helical" evidence="6">
    <location>
        <begin position="137"/>
        <end position="157"/>
    </location>
</feature>
<feature type="transmembrane region" description="Helical" evidence="6">
    <location>
        <begin position="284"/>
        <end position="303"/>
    </location>
</feature>
<gene>
    <name evidence="8" type="ORF">ACETWP_16965</name>
</gene>
<dbReference type="Pfam" id="PF07690">
    <property type="entry name" value="MFS_1"/>
    <property type="match status" value="1"/>
</dbReference>
<feature type="transmembrane region" description="Helical" evidence="6">
    <location>
        <begin position="41"/>
        <end position="63"/>
    </location>
</feature>
<feature type="transmembrane region" description="Helical" evidence="6">
    <location>
        <begin position="380"/>
        <end position="400"/>
    </location>
</feature>
<evidence type="ECO:0000256" key="5">
    <source>
        <dbReference type="SAM" id="MobiDB-lite"/>
    </source>
</evidence>
<feature type="transmembrane region" description="Helical" evidence="6">
    <location>
        <begin position="75"/>
        <end position="94"/>
    </location>
</feature>
<accession>A0ABV4URI4</accession>
<protein>
    <submittedName>
        <fullName evidence="8">MFS transporter</fullName>
    </submittedName>
</protein>
<name>A0ABV4URI4_9MICC</name>
<reference evidence="8 9" key="1">
    <citation type="submission" date="2024-09" db="EMBL/GenBank/DDBJ databases">
        <authorList>
            <person name="Salinas-Garcia M.A."/>
            <person name="Prieme A."/>
        </authorList>
    </citation>
    <scope>NUCLEOTIDE SEQUENCE [LARGE SCALE GENOMIC DNA]</scope>
    <source>
        <strain evidence="8 9">DSM 21081</strain>
    </source>
</reference>
<feature type="transmembrane region" description="Helical" evidence="6">
    <location>
        <begin position="169"/>
        <end position="189"/>
    </location>
</feature>
<dbReference type="RefSeq" id="WP_373973463.1">
    <property type="nucleotide sequence ID" value="NZ_JBHDLJ010000020.1"/>
</dbReference>
<dbReference type="Gene3D" id="1.20.1250.20">
    <property type="entry name" value="MFS general substrate transporter like domains"/>
    <property type="match status" value="2"/>
</dbReference>
<evidence type="ECO:0000256" key="4">
    <source>
        <dbReference type="ARBA" id="ARBA00023136"/>
    </source>
</evidence>
<comment type="subcellular location">
    <subcellularLocation>
        <location evidence="1">Cell membrane</location>
        <topology evidence="1">Multi-pass membrane protein</topology>
    </subcellularLocation>
</comment>